<organism evidence="2 3">
    <name type="scientific">Panicum virgatum</name>
    <name type="common">Blackwell switchgrass</name>
    <dbReference type="NCBI Taxonomy" id="38727"/>
    <lineage>
        <taxon>Eukaryota</taxon>
        <taxon>Viridiplantae</taxon>
        <taxon>Streptophyta</taxon>
        <taxon>Embryophyta</taxon>
        <taxon>Tracheophyta</taxon>
        <taxon>Spermatophyta</taxon>
        <taxon>Magnoliopsida</taxon>
        <taxon>Liliopsida</taxon>
        <taxon>Poales</taxon>
        <taxon>Poaceae</taxon>
        <taxon>PACMAD clade</taxon>
        <taxon>Panicoideae</taxon>
        <taxon>Panicodae</taxon>
        <taxon>Paniceae</taxon>
        <taxon>Panicinae</taxon>
        <taxon>Panicum</taxon>
        <taxon>Panicum sect. Hiantes</taxon>
    </lineage>
</organism>
<proteinExistence type="predicted"/>
<dbReference type="EMBL" id="CM029044">
    <property type="protein sequence ID" value="KAG2604050.1"/>
    <property type="molecule type" value="Genomic_DNA"/>
</dbReference>
<evidence type="ECO:0000313" key="3">
    <source>
        <dbReference type="Proteomes" id="UP000823388"/>
    </source>
</evidence>
<reference evidence="2" key="1">
    <citation type="submission" date="2020-05" db="EMBL/GenBank/DDBJ databases">
        <title>WGS assembly of Panicum virgatum.</title>
        <authorList>
            <person name="Lovell J.T."/>
            <person name="Jenkins J."/>
            <person name="Shu S."/>
            <person name="Juenger T.E."/>
            <person name="Schmutz J."/>
        </authorList>
    </citation>
    <scope>NUCLEOTIDE SEQUENCE</scope>
    <source>
        <strain evidence="2">AP13</strain>
    </source>
</reference>
<evidence type="ECO:0000313" key="2">
    <source>
        <dbReference type="EMBL" id="KAG2604050.1"/>
    </source>
</evidence>
<accession>A0A8T0SYY6</accession>
<dbReference type="Proteomes" id="UP000823388">
    <property type="component" value="Chromosome 4N"/>
</dbReference>
<sequence>MAAWPRQAASPGAVSAGGRPDRQRGRAGRPAGRGDVRGAGRRRQAGWASSDAIETVGRTAAAAARTPTAAASRPAGRPGHCTRSDCRQAPWIDPIDGCVCTPPRSALEQAERQAGQRTSETRGTSSICIRAWSLLVTQTADVASSRLVFVSIGLESDRLVDRRRRRARAHGIDELATKRVVV</sequence>
<evidence type="ECO:0000256" key="1">
    <source>
        <dbReference type="SAM" id="MobiDB-lite"/>
    </source>
</evidence>
<dbReference type="AlphaFoldDB" id="A0A8T0SYY6"/>
<name>A0A8T0SYY6_PANVG</name>
<gene>
    <name evidence="2" type="ORF">PVAP13_4NG034000</name>
</gene>
<protein>
    <submittedName>
        <fullName evidence="2">Uncharacterized protein</fullName>
    </submittedName>
</protein>
<feature type="region of interest" description="Disordered" evidence="1">
    <location>
        <begin position="1"/>
        <end position="83"/>
    </location>
</feature>
<keyword evidence="3" id="KW-1185">Reference proteome</keyword>
<feature type="compositionally biased region" description="Low complexity" evidence="1">
    <location>
        <begin position="57"/>
        <end position="79"/>
    </location>
</feature>
<comment type="caution">
    <text evidence="2">The sequence shown here is derived from an EMBL/GenBank/DDBJ whole genome shotgun (WGS) entry which is preliminary data.</text>
</comment>